<dbReference type="PANTHER" id="PTHR24359:SF1">
    <property type="entry name" value="INHIBITOR OF NUCLEAR FACTOR KAPPA-B KINASE EPSILON SUBUNIT HOMOLOG 1-RELATED"/>
    <property type="match status" value="1"/>
</dbReference>
<dbReference type="SUPFAM" id="SSF56112">
    <property type="entry name" value="Protein kinase-like (PK-like)"/>
    <property type="match status" value="1"/>
</dbReference>
<dbReference type="EMBL" id="KE145367">
    <property type="protein sequence ID" value="EPE29866.1"/>
    <property type="molecule type" value="Genomic_DNA"/>
</dbReference>
<dbReference type="GO" id="GO:0004674">
    <property type="term" value="F:protein serine/threonine kinase activity"/>
    <property type="evidence" value="ECO:0007669"/>
    <property type="project" value="TreeGrafter"/>
</dbReference>
<accession>S3DD02</accession>
<proteinExistence type="predicted"/>
<evidence type="ECO:0000313" key="3">
    <source>
        <dbReference type="EMBL" id="EPE29866.1"/>
    </source>
</evidence>
<dbReference type="Pfam" id="PF00069">
    <property type="entry name" value="Pkinase"/>
    <property type="match status" value="1"/>
</dbReference>
<protein>
    <submittedName>
        <fullName evidence="3">Protein kinase-like (PK-like)</fullName>
    </submittedName>
</protein>
<feature type="compositionally biased region" description="Polar residues" evidence="1">
    <location>
        <begin position="1193"/>
        <end position="1204"/>
    </location>
</feature>
<keyword evidence="3" id="KW-0418">Kinase</keyword>
<dbReference type="GO" id="GO:0005524">
    <property type="term" value="F:ATP binding"/>
    <property type="evidence" value="ECO:0007669"/>
    <property type="project" value="InterPro"/>
</dbReference>
<dbReference type="STRING" id="1116229.S3DD02"/>
<dbReference type="Gene3D" id="1.10.510.10">
    <property type="entry name" value="Transferase(Phosphotransferase) domain 1"/>
    <property type="match status" value="1"/>
</dbReference>
<dbReference type="InterPro" id="IPR000719">
    <property type="entry name" value="Prot_kinase_dom"/>
</dbReference>
<feature type="region of interest" description="Disordered" evidence="1">
    <location>
        <begin position="1226"/>
        <end position="1283"/>
    </location>
</feature>
<dbReference type="GeneID" id="19460084"/>
<dbReference type="SMART" id="SM00220">
    <property type="entry name" value="S_TKc"/>
    <property type="match status" value="1"/>
</dbReference>
<evidence type="ECO:0000256" key="1">
    <source>
        <dbReference type="SAM" id="MobiDB-lite"/>
    </source>
</evidence>
<sequence length="1336" mass="148634">MDNAHELNTSTSERLQAGFGSENETHAFSRDSAYYSYPPNIDPVLDTPTSNYPVLSDQTSANFSETSLAATTIPLYGADYGASRHSDQSGSYLEAQNESLTRSWEFGGTETQPTRTFYSQPVSSSTRHQSLGVLPSNTDFPFIPDATSQDPLSPRLIADDCVAVCYNKLNGRTPNREEIELCAALSYVPLKVMEDAFNRHQENKNLQTGITTSQSGRSATDFVENSVMNTLEIIPDEVQKAEASKYVQQLPAKCLRRNVTLPPPGTPAKPYKCPDCGNGLGSLDSYRRHLAARYPKEAWLCLLCSEVPMNKPGKISFRQTHFQEHYEKKHKGLPFREFLERGHFSVEARPRTMSESHCRVSHAERCHEENNTLSLLDMEQTSFPPEANPSTASGMAAALHHNEVATEPDIRATSQLVVNSPELSSTKPTPFSQHHTTTGLSNIPTPCHHTTSSDELLPRSSRDTEELAAGSSLALEPASTSTSAVLAALDETPASRLPKEQAVVLQSRDNEPVASNALWTPLLPACVSVSPLFRLSQVGLKLLSAARTIARTVLVASSVLRRSYRIVKAWKPKPPFMVNHKYLPSRQHRSARLDGVLSEIQEAAPLRKDFTLGTSIPLKVTSRPATLADKLFDCRVQTGIESNQHFIPVSSLDHCLSVKNIRQELGELESSMSAEAFSLLVHQIHTSTRRIFAILVIIERPKEIPHFITHGISDKCLPYIKPLQNNSSSRDGVSARSKLNILLQSWHPRDAEVFNQVQWTVLAPVFTPSYAHYTFLPEVILPFRKTGTDMRGGFSEVWKITIHPAHQTFFSKNMSHGQEPRLAVKQLLSSDRSSFDKEVEMLKSLNTSNHPHIMKLLATFRHKNKYHLVFPLAQGNLREYWKTHQFPDARPASEESMKWVLSQMKGLSEGLQTIHCFGNNKGGLGGTKVKYGRHGDLKPDNILWFSKENHKNEGARHSDGVLVLADFGLGQFHRRETRSRIRAESIGGSPTYEPPECALRKPVSRAYDVWSLGCLYLEFLTWILKGSNAIDKFADARGSANTSGINGDEFYAVLPTANGAFNRKAVVKHSVTRWIADLKAHPRCSDAIVALLLLVETQLLRADSAQRSNITQVVSSLNNIIERGKADPRYLCKDGRTISSFNLLQPIPAMGGVQDSVSSAYHKVKSPPNIERQILGRKTLESHHFNDSDKEVQNLSPSSGSDTSYLRKHGDESAVSPVDFQHLLSTQNKDITPTVVSDSHRSAKRTHESTDDDHTPYHDYKRAKWHATTKRSPVPAKSYRASKSAKKESKFATLGISRECPEKAKAWMTLPFTTEDSIFQNALSLRIENISGVELA</sequence>
<dbReference type="PROSITE" id="PS50011">
    <property type="entry name" value="PROTEIN_KINASE_DOM"/>
    <property type="match status" value="1"/>
</dbReference>
<dbReference type="OrthoDB" id="4062651at2759"/>
<feature type="region of interest" description="Disordered" evidence="1">
    <location>
        <begin position="1184"/>
        <end position="1212"/>
    </location>
</feature>
<dbReference type="Proteomes" id="UP000016922">
    <property type="component" value="Unassembled WGS sequence"/>
</dbReference>
<keyword evidence="3" id="KW-0808">Transferase</keyword>
<feature type="compositionally biased region" description="Polar residues" evidence="1">
    <location>
        <begin position="1226"/>
        <end position="1237"/>
    </location>
</feature>
<dbReference type="eggNOG" id="KOG0595">
    <property type="taxonomic scope" value="Eukaryota"/>
</dbReference>
<evidence type="ECO:0000313" key="4">
    <source>
        <dbReference type="Proteomes" id="UP000016922"/>
    </source>
</evidence>
<dbReference type="RefSeq" id="XP_008083975.1">
    <property type="nucleotide sequence ID" value="XM_008085784.1"/>
</dbReference>
<feature type="region of interest" description="Disordered" evidence="1">
    <location>
        <begin position="421"/>
        <end position="474"/>
    </location>
</feature>
<dbReference type="CDD" id="cd00180">
    <property type="entry name" value="PKc"/>
    <property type="match status" value="1"/>
</dbReference>
<dbReference type="PANTHER" id="PTHR24359">
    <property type="entry name" value="SERINE/THREONINE-PROTEIN KINASE SBK1"/>
    <property type="match status" value="1"/>
</dbReference>
<name>S3DD02_GLAL2</name>
<keyword evidence="4" id="KW-1185">Reference proteome</keyword>
<feature type="compositionally biased region" description="Basic and acidic residues" evidence="1">
    <location>
        <begin position="456"/>
        <end position="465"/>
    </location>
</feature>
<feature type="compositionally biased region" description="Polar residues" evidence="1">
    <location>
        <begin position="421"/>
        <end position="454"/>
    </location>
</feature>
<reference evidence="3 4" key="1">
    <citation type="journal article" date="2013" name="BMC Genomics">
        <title>Genomics-driven discovery of the pneumocandin biosynthetic gene cluster in the fungus Glarea lozoyensis.</title>
        <authorList>
            <person name="Chen L."/>
            <person name="Yue Q."/>
            <person name="Zhang X."/>
            <person name="Xiang M."/>
            <person name="Wang C."/>
            <person name="Li S."/>
            <person name="Che Y."/>
            <person name="Ortiz-Lopez F.J."/>
            <person name="Bills G.F."/>
            <person name="Liu X."/>
            <person name="An Z."/>
        </authorList>
    </citation>
    <scope>NUCLEOTIDE SEQUENCE [LARGE SCALE GENOMIC DNA]</scope>
    <source>
        <strain evidence="4">ATCC 20868 / MF5171</strain>
    </source>
</reference>
<dbReference type="InterPro" id="IPR011009">
    <property type="entry name" value="Kinase-like_dom_sf"/>
</dbReference>
<feature type="compositionally biased region" description="Basic and acidic residues" evidence="1">
    <location>
        <begin position="1238"/>
        <end position="1262"/>
    </location>
</feature>
<gene>
    <name evidence="3" type="ORF">GLAREA_01026</name>
</gene>
<organism evidence="3 4">
    <name type="scientific">Glarea lozoyensis (strain ATCC 20868 / MF5171)</name>
    <dbReference type="NCBI Taxonomy" id="1116229"/>
    <lineage>
        <taxon>Eukaryota</taxon>
        <taxon>Fungi</taxon>
        <taxon>Dikarya</taxon>
        <taxon>Ascomycota</taxon>
        <taxon>Pezizomycotina</taxon>
        <taxon>Leotiomycetes</taxon>
        <taxon>Helotiales</taxon>
        <taxon>Helotiaceae</taxon>
        <taxon>Glarea</taxon>
    </lineage>
</organism>
<dbReference type="KEGG" id="glz:GLAREA_01026"/>
<evidence type="ECO:0000259" key="2">
    <source>
        <dbReference type="PROSITE" id="PS50011"/>
    </source>
</evidence>
<dbReference type="HOGENOM" id="CLU_258702_0_0_1"/>
<dbReference type="Gene3D" id="3.30.200.20">
    <property type="entry name" value="Phosphorylase Kinase, domain 1"/>
    <property type="match status" value="1"/>
</dbReference>
<feature type="domain" description="Protein kinase" evidence="2">
    <location>
        <begin position="783"/>
        <end position="1121"/>
    </location>
</feature>